<comment type="caution">
    <text evidence="1">The sequence shown here is derived from an EMBL/GenBank/DDBJ whole genome shotgun (WGS) entry which is preliminary data.</text>
</comment>
<gene>
    <name evidence="1" type="ORF">BCF33_0762</name>
</gene>
<sequence length="43" mass="4409">MRLLAPIVIAALAAACQPLPQEGVVIEDEPIVEAIPSTTIAPS</sequence>
<evidence type="ECO:0000313" key="2">
    <source>
        <dbReference type="Proteomes" id="UP000238801"/>
    </source>
</evidence>
<evidence type="ECO:0008006" key="3">
    <source>
        <dbReference type="Google" id="ProtNLM"/>
    </source>
</evidence>
<protein>
    <recommendedName>
        <fullName evidence="3">Lipoprotein</fullName>
    </recommendedName>
</protein>
<dbReference type="PROSITE" id="PS51257">
    <property type="entry name" value="PROKAR_LIPOPROTEIN"/>
    <property type="match status" value="1"/>
</dbReference>
<proteinExistence type="predicted"/>
<keyword evidence="2" id="KW-1185">Reference proteome</keyword>
<accession>A0A2T0X872</accession>
<name>A0A2T0X872_9RHOB</name>
<dbReference type="RefSeq" id="WP_281259999.1">
    <property type="nucleotide sequence ID" value="NZ_PVTT01000001.1"/>
</dbReference>
<dbReference type="AlphaFoldDB" id="A0A2T0X872"/>
<evidence type="ECO:0000313" key="1">
    <source>
        <dbReference type="EMBL" id="PRY95148.1"/>
    </source>
</evidence>
<dbReference type="Proteomes" id="UP000238801">
    <property type="component" value="Unassembled WGS sequence"/>
</dbReference>
<organism evidence="1 2">
    <name type="scientific">Hasllibacter halocynthiae</name>
    <dbReference type="NCBI Taxonomy" id="595589"/>
    <lineage>
        <taxon>Bacteria</taxon>
        <taxon>Pseudomonadati</taxon>
        <taxon>Pseudomonadota</taxon>
        <taxon>Alphaproteobacteria</taxon>
        <taxon>Rhodobacterales</taxon>
        <taxon>Roseobacteraceae</taxon>
        <taxon>Hasllibacter</taxon>
    </lineage>
</organism>
<dbReference type="EMBL" id="PVTT01000001">
    <property type="protein sequence ID" value="PRY95148.1"/>
    <property type="molecule type" value="Genomic_DNA"/>
</dbReference>
<reference evidence="1 2" key="1">
    <citation type="submission" date="2018-03" db="EMBL/GenBank/DDBJ databases">
        <title>Genomic Encyclopedia of Archaeal and Bacterial Type Strains, Phase II (KMG-II): from individual species to whole genera.</title>
        <authorList>
            <person name="Goeker M."/>
        </authorList>
    </citation>
    <scope>NUCLEOTIDE SEQUENCE [LARGE SCALE GENOMIC DNA]</scope>
    <source>
        <strain evidence="1 2">DSM 29318</strain>
    </source>
</reference>